<organism evidence="7 8">
    <name type="scientific">Devosia pacifica</name>
    <dbReference type="NCBI Taxonomy" id="1335967"/>
    <lineage>
        <taxon>Bacteria</taxon>
        <taxon>Pseudomonadati</taxon>
        <taxon>Pseudomonadota</taxon>
        <taxon>Alphaproteobacteria</taxon>
        <taxon>Hyphomicrobiales</taxon>
        <taxon>Devosiaceae</taxon>
        <taxon>Devosia</taxon>
    </lineage>
</organism>
<feature type="domain" description="Solute-binding protein family 5" evidence="6">
    <location>
        <begin position="94"/>
        <end position="486"/>
    </location>
</feature>
<comment type="subcellular location">
    <subcellularLocation>
        <location evidence="1">Periplasm</location>
    </subcellularLocation>
</comment>
<dbReference type="RefSeq" id="WP_189424320.1">
    <property type="nucleotide sequence ID" value="NZ_BMZE01000001.1"/>
</dbReference>
<dbReference type="Pfam" id="PF00496">
    <property type="entry name" value="SBP_bac_5"/>
    <property type="match status" value="1"/>
</dbReference>
<dbReference type="InterPro" id="IPR039424">
    <property type="entry name" value="SBP_5"/>
</dbReference>
<evidence type="ECO:0000256" key="4">
    <source>
        <dbReference type="ARBA" id="ARBA00022729"/>
    </source>
</evidence>
<keyword evidence="3" id="KW-0813">Transport</keyword>
<evidence type="ECO:0000256" key="3">
    <source>
        <dbReference type="ARBA" id="ARBA00022448"/>
    </source>
</evidence>
<evidence type="ECO:0000256" key="2">
    <source>
        <dbReference type="ARBA" id="ARBA00005695"/>
    </source>
</evidence>
<dbReference type="Gene3D" id="3.40.190.10">
    <property type="entry name" value="Periplasmic binding protein-like II"/>
    <property type="match status" value="1"/>
</dbReference>
<evidence type="ECO:0000313" key="8">
    <source>
        <dbReference type="Proteomes" id="UP000646579"/>
    </source>
</evidence>
<comment type="caution">
    <text evidence="7">The sequence shown here is derived from an EMBL/GenBank/DDBJ whole genome shotgun (WGS) entry which is preliminary data.</text>
</comment>
<evidence type="ECO:0000256" key="5">
    <source>
        <dbReference type="SAM" id="SignalP"/>
    </source>
</evidence>
<protein>
    <submittedName>
        <fullName evidence="7">ABC transporter substrate-binding protein</fullName>
    </submittedName>
</protein>
<evidence type="ECO:0000259" key="6">
    <source>
        <dbReference type="Pfam" id="PF00496"/>
    </source>
</evidence>
<reference evidence="7" key="2">
    <citation type="submission" date="2020-09" db="EMBL/GenBank/DDBJ databases">
        <authorList>
            <person name="Sun Q."/>
            <person name="Kim S."/>
        </authorList>
    </citation>
    <scope>NUCLEOTIDE SEQUENCE</scope>
    <source>
        <strain evidence="7">KCTC 32437</strain>
    </source>
</reference>
<evidence type="ECO:0000256" key="1">
    <source>
        <dbReference type="ARBA" id="ARBA00004418"/>
    </source>
</evidence>
<dbReference type="EMBL" id="BMZE01000001">
    <property type="protein sequence ID" value="GHA18530.1"/>
    <property type="molecule type" value="Genomic_DNA"/>
</dbReference>
<dbReference type="AlphaFoldDB" id="A0A918RZP9"/>
<dbReference type="CDD" id="cd08509">
    <property type="entry name" value="PBP2_TmCBP_oligosaccharides_like"/>
    <property type="match status" value="1"/>
</dbReference>
<dbReference type="InterPro" id="IPR000914">
    <property type="entry name" value="SBP_5_dom"/>
</dbReference>
<dbReference type="Gene3D" id="3.10.105.10">
    <property type="entry name" value="Dipeptide-binding Protein, Domain 3"/>
    <property type="match status" value="1"/>
</dbReference>
<proteinExistence type="inferred from homology"/>
<gene>
    <name evidence="7" type="ORF">GCM10007989_12290</name>
</gene>
<comment type="similarity">
    <text evidence="2">Belongs to the bacterial solute-binding protein 5 family.</text>
</comment>
<feature type="chain" id="PRO_5037869777" evidence="5">
    <location>
        <begin position="25"/>
        <end position="593"/>
    </location>
</feature>
<keyword evidence="8" id="KW-1185">Reference proteome</keyword>
<keyword evidence="4 5" id="KW-0732">Signal</keyword>
<dbReference type="GO" id="GO:0015833">
    <property type="term" value="P:peptide transport"/>
    <property type="evidence" value="ECO:0007669"/>
    <property type="project" value="TreeGrafter"/>
</dbReference>
<dbReference type="PANTHER" id="PTHR30290">
    <property type="entry name" value="PERIPLASMIC BINDING COMPONENT OF ABC TRANSPORTER"/>
    <property type="match status" value="1"/>
</dbReference>
<dbReference type="PANTHER" id="PTHR30290:SF9">
    <property type="entry name" value="OLIGOPEPTIDE-BINDING PROTEIN APPA"/>
    <property type="match status" value="1"/>
</dbReference>
<dbReference type="Proteomes" id="UP000646579">
    <property type="component" value="Unassembled WGS sequence"/>
</dbReference>
<sequence>MKDLRKIVSAVVVGLALVPFGAGAQEGPAPSEIVPESPLPEVPRNESLILAWGVSASSSIGTTNPWTLPGYTHQEGNNLMWEPLMYFGIYENDYIPWLADSVEYTNDDFTALEIKLNPNATWSDGTQVTSADVVYTFEGQQTYETLPYHTQFSNLVDTISAPDDLTVEVTFTQPSPRFKFEVLTAKFDTGIVIVPESWMSEQEDPTQAPGRDEIPHSGPYDIVAWNANQKIFDLRDDWWAVEAGRMDEPAVERVVVVNILNQPIDTVAQRLVNNEFDSSVDMRAQIIGNILDQNPDIQSWTGTESPYGYLDWWPNSLWMNLKIEPFDDARVRKAISLAVNRDLINEVLYEGAEIATIYPFPLYPNLEEFANSPEVKALEEEYNPGEYNPERSAELMEEAGFTRGGDGLWEKDGQTLDATIQAFENIHGDLAPVLAEMLRQAGFDSNVNFGTDAYQNMVDGKAGLYLFGHGASLYDPFEALNLFHSKYAAEAGVPAINNHFARYSNEEYDALLDQIEPLDSSDPEFISGAAEALGVYWRDVIDVPVIQWLHRIPYNHHYWTNWPSAENVGMGTNGAFWAHTGMLVITGLEPSGN</sequence>
<reference evidence="7" key="1">
    <citation type="journal article" date="2014" name="Int. J. Syst. Evol. Microbiol.">
        <title>Complete genome sequence of Corynebacterium casei LMG S-19264T (=DSM 44701T), isolated from a smear-ripened cheese.</title>
        <authorList>
            <consortium name="US DOE Joint Genome Institute (JGI-PGF)"/>
            <person name="Walter F."/>
            <person name="Albersmeier A."/>
            <person name="Kalinowski J."/>
            <person name="Ruckert C."/>
        </authorList>
    </citation>
    <scope>NUCLEOTIDE SEQUENCE</scope>
    <source>
        <strain evidence="7">KCTC 32437</strain>
    </source>
</reference>
<evidence type="ECO:0000313" key="7">
    <source>
        <dbReference type="EMBL" id="GHA18530.1"/>
    </source>
</evidence>
<dbReference type="Gene3D" id="3.90.76.10">
    <property type="entry name" value="Dipeptide-binding Protein, Domain 1"/>
    <property type="match status" value="1"/>
</dbReference>
<name>A0A918RZP9_9HYPH</name>
<dbReference type="SUPFAM" id="SSF53850">
    <property type="entry name" value="Periplasmic binding protein-like II"/>
    <property type="match status" value="1"/>
</dbReference>
<accession>A0A918RZP9</accession>
<feature type="signal peptide" evidence="5">
    <location>
        <begin position="1"/>
        <end position="24"/>
    </location>
</feature>
<dbReference type="GO" id="GO:1904680">
    <property type="term" value="F:peptide transmembrane transporter activity"/>
    <property type="evidence" value="ECO:0007669"/>
    <property type="project" value="TreeGrafter"/>
</dbReference>